<dbReference type="RefSeq" id="WP_150947644.1">
    <property type="nucleotide sequence ID" value="NZ_VZRB01000007.1"/>
</dbReference>
<keyword evidence="3" id="KW-1185">Reference proteome</keyword>
<dbReference type="EMBL" id="VZRB01000007">
    <property type="protein sequence ID" value="KAB1147135.1"/>
    <property type="molecule type" value="Genomic_DNA"/>
</dbReference>
<feature type="transmembrane region" description="Helical" evidence="1">
    <location>
        <begin position="66"/>
        <end position="89"/>
    </location>
</feature>
<evidence type="ECO:0000313" key="2">
    <source>
        <dbReference type="EMBL" id="KAB1147135.1"/>
    </source>
</evidence>
<evidence type="ECO:0000313" key="3">
    <source>
        <dbReference type="Proteomes" id="UP000442707"/>
    </source>
</evidence>
<accession>A0A6H9V3R6</accession>
<sequence length="220" mass="24732">MGQDENLRLQEWIQISIEEYHEVEQEKRLFEQSVYALVTLLAVGTVGVLTAFLHSKTLTDRLLVMLILPIGQILLIVLIVFLMVMSLRFGMYAAAIERRINVMAGGELLRWELHGVKDWPGRTVFSGSRSRNPLEGTSATLAMLAVLALLGEIGYLEFLINRAIEPTWLRIAVMIAYPAFFSLIGVVLTLYLKGLPEWTKQIHEEYSHNPLLPGAGAADR</sequence>
<reference evidence="2 3" key="1">
    <citation type="submission" date="2019-09" db="EMBL/GenBank/DDBJ databases">
        <title>Screening of Novel Bioactive Compounds from Soil-Associated.</title>
        <authorList>
            <person name="Zhao S."/>
        </authorList>
    </citation>
    <scope>NUCLEOTIDE SEQUENCE [LARGE SCALE GENOMIC DNA]</scope>
    <source>
        <strain evidence="2 3">HIT-DPA4</strain>
    </source>
</reference>
<proteinExistence type="predicted"/>
<protein>
    <submittedName>
        <fullName evidence="2">Uncharacterized protein</fullName>
    </submittedName>
</protein>
<dbReference type="Proteomes" id="UP000442707">
    <property type="component" value="Unassembled WGS sequence"/>
</dbReference>
<name>A0A6H9V3R6_9ACTN</name>
<comment type="caution">
    <text evidence="2">The sequence shown here is derived from an EMBL/GenBank/DDBJ whole genome shotgun (WGS) entry which is preliminary data.</text>
</comment>
<keyword evidence="1" id="KW-0472">Membrane</keyword>
<feature type="transmembrane region" description="Helical" evidence="1">
    <location>
        <begin position="168"/>
        <end position="192"/>
    </location>
</feature>
<evidence type="ECO:0000256" key="1">
    <source>
        <dbReference type="SAM" id="Phobius"/>
    </source>
</evidence>
<organism evidence="2 3">
    <name type="scientific">Streptomyces luteolifulvus</name>
    <dbReference type="NCBI Taxonomy" id="2615112"/>
    <lineage>
        <taxon>Bacteria</taxon>
        <taxon>Bacillati</taxon>
        <taxon>Actinomycetota</taxon>
        <taxon>Actinomycetes</taxon>
        <taxon>Kitasatosporales</taxon>
        <taxon>Streptomycetaceae</taxon>
        <taxon>Streptomyces</taxon>
    </lineage>
</organism>
<keyword evidence="1" id="KW-0812">Transmembrane</keyword>
<feature type="transmembrane region" description="Helical" evidence="1">
    <location>
        <begin position="138"/>
        <end position="156"/>
    </location>
</feature>
<keyword evidence="1" id="KW-1133">Transmembrane helix</keyword>
<gene>
    <name evidence="2" type="ORF">F7R91_12440</name>
</gene>
<feature type="transmembrane region" description="Helical" evidence="1">
    <location>
        <begin position="34"/>
        <end position="54"/>
    </location>
</feature>
<dbReference type="AlphaFoldDB" id="A0A6H9V3R6"/>